<reference evidence="1 2" key="1">
    <citation type="submission" date="2018-06" db="EMBL/GenBank/DDBJ databases">
        <title>WGS assembly of Brassica rapa FPsc.</title>
        <authorList>
            <person name="Bowman J."/>
            <person name="Kohchi T."/>
            <person name="Yamato K."/>
            <person name="Jenkins J."/>
            <person name="Shu S."/>
            <person name="Ishizaki K."/>
            <person name="Yamaoka S."/>
            <person name="Nishihama R."/>
            <person name="Nakamura Y."/>
            <person name="Berger F."/>
            <person name="Adam C."/>
            <person name="Aki S."/>
            <person name="Althoff F."/>
            <person name="Araki T."/>
            <person name="Arteaga-Vazquez M."/>
            <person name="Balasubrmanian S."/>
            <person name="Bauer D."/>
            <person name="Boehm C."/>
            <person name="Briginshaw L."/>
            <person name="Caballero-Perez J."/>
            <person name="Catarino B."/>
            <person name="Chen F."/>
            <person name="Chiyoda S."/>
            <person name="Chovatia M."/>
            <person name="Davies K."/>
            <person name="Delmans M."/>
            <person name="Demura T."/>
            <person name="Dierschke T."/>
            <person name="Dolan L."/>
            <person name="Dorantes-Acosta A."/>
            <person name="Eklund D."/>
            <person name="Florent S."/>
            <person name="Flores-Sandoval E."/>
            <person name="Fujiyama A."/>
            <person name="Fukuzawa H."/>
            <person name="Galik B."/>
            <person name="Grimanelli D."/>
            <person name="Grimwood J."/>
            <person name="Grossniklaus U."/>
            <person name="Hamada T."/>
            <person name="Haseloff J."/>
            <person name="Hetherington A."/>
            <person name="Higo A."/>
            <person name="Hirakawa Y."/>
            <person name="Hundley H."/>
            <person name="Ikeda Y."/>
            <person name="Inoue K."/>
            <person name="Inoue S."/>
            <person name="Ishida S."/>
            <person name="Jia Q."/>
            <person name="Kakita M."/>
            <person name="Kanazawa T."/>
            <person name="Kawai Y."/>
            <person name="Kawashima T."/>
            <person name="Kennedy M."/>
            <person name="Kinose K."/>
            <person name="Kinoshita T."/>
            <person name="Kohara Y."/>
            <person name="Koide E."/>
            <person name="Komatsu K."/>
            <person name="Kopischke S."/>
            <person name="Kubo M."/>
            <person name="Kyozuka J."/>
            <person name="Lagercrantz U."/>
            <person name="Lin S."/>
            <person name="Lindquist E."/>
            <person name="Lipzen A."/>
            <person name="Lu C."/>
            <person name="Luna E."/>
            <person name="Martienssen R."/>
            <person name="Minamino N."/>
            <person name="Mizutani M."/>
            <person name="Mizutani M."/>
            <person name="Mochizuki N."/>
            <person name="Monte I."/>
            <person name="Mosher R."/>
            <person name="Nagasaki H."/>
            <person name="Nakagami H."/>
            <person name="Naramoto S."/>
            <person name="Nishitani K."/>
            <person name="Ohtani M."/>
            <person name="Okamoto T."/>
            <person name="Okumura M."/>
            <person name="Phillips J."/>
            <person name="Pollak B."/>
            <person name="Reinders A."/>
            <person name="Roevekamp M."/>
            <person name="Sano R."/>
            <person name="Sawa S."/>
            <person name="Schmid M."/>
            <person name="Shirakawa M."/>
            <person name="Solano R."/>
            <person name="Spunde A."/>
            <person name="Suetsugu N."/>
            <person name="Sugano S."/>
            <person name="Sugiyama A."/>
            <person name="Sun R."/>
            <person name="Suzuki Y."/>
            <person name="Takenaka M."/>
            <person name="Takezawa D."/>
            <person name="Tomogane H."/>
            <person name="Tsuzuki M."/>
            <person name="Ueda T."/>
            <person name="Umeda M."/>
            <person name="Ward J."/>
            <person name="Watanabe Y."/>
            <person name="Yazaki K."/>
            <person name="Yokoyama R."/>
            <person name="Yoshitake Y."/>
            <person name="Yotsui I."/>
            <person name="Zachgo S."/>
            <person name="Schmutz J."/>
        </authorList>
    </citation>
    <scope>NUCLEOTIDE SEQUENCE [LARGE SCALE GENOMIC DNA]</scope>
    <source>
        <strain evidence="2">cv. B-3</strain>
    </source>
</reference>
<proteinExistence type="predicted"/>
<evidence type="ECO:0000313" key="1">
    <source>
        <dbReference type="EMBL" id="RID59728.1"/>
    </source>
</evidence>
<sequence length="133" mass="15701">MLYTLTPPPTFDDVMSWVKTSSANHRVKTICKLRFQASVYLIWKERNTRYHTSVSRSVPLIIKDMFIFMRAKLYGLDQKEKSASASVIASRNAKEHTFSIGFDYFNPRIKYSPSSWVFHFLMLCLNFWRFAEL</sequence>
<name>A0A397Z497_BRACM</name>
<protein>
    <submittedName>
        <fullName evidence="1">Uncharacterized protein</fullName>
    </submittedName>
</protein>
<evidence type="ECO:0000313" key="2">
    <source>
        <dbReference type="Proteomes" id="UP000264353"/>
    </source>
</evidence>
<organism evidence="1 2">
    <name type="scientific">Brassica campestris</name>
    <name type="common">Field mustard</name>
    <dbReference type="NCBI Taxonomy" id="3711"/>
    <lineage>
        <taxon>Eukaryota</taxon>
        <taxon>Viridiplantae</taxon>
        <taxon>Streptophyta</taxon>
        <taxon>Embryophyta</taxon>
        <taxon>Tracheophyta</taxon>
        <taxon>Spermatophyta</taxon>
        <taxon>Magnoliopsida</taxon>
        <taxon>eudicotyledons</taxon>
        <taxon>Gunneridae</taxon>
        <taxon>Pentapetalae</taxon>
        <taxon>rosids</taxon>
        <taxon>malvids</taxon>
        <taxon>Brassicales</taxon>
        <taxon>Brassicaceae</taxon>
        <taxon>Brassiceae</taxon>
        <taxon>Brassica</taxon>
    </lineage>
</organism>
<dbReference type="EMBL" id="CM010633">
    <property type="protein sequence ID" value="RID59728.1"/>
    <property type="molecule type" value="Genomic_DNA"/>
</dbReference>
<gene>
    <name evidence="1" type="ORF">BRARA_F02942</name>
</gene>
<dbReference type="Proteomes" id="UP000264353">
    <property type="component" value="Chromosome A6"/>
</dbReference>
<accession>A0A397Z497</accession>
<dbReference type="AlphaFoldDB" id="A0A397Z497"/>